<reference evidence="1 2" key="1">
    <citation type="submission" date="2020-01" db="EMBL/GenBank/DDBJ databases">
        <title>The genomic epidemiology of tigecycline resistance gene tet(X) variants in a swine farm in China.</title>
        <authorList>
            <person name="Peng K."/>
            <person name="Li R."/>
        </authorList>
    </citation>
    <scope>NUCLEOTIDE SEQUENCE [LARGE SCALE GENOMIC DNA]</scope>
    <source>
        <strain evidence="1 2">ZN3</strain>
    </source>
</reference>
<sequence length="176" mass="20182">MMLTALNQQLPIPSAIHENGKEERWPLIDNKYAFPKDYIAFITQYGSGQVADFITLFNPFSQNEYINFFQQKEQILEDFSSLINDDPNYYRFVLYPKCNGLLPIGVTDNGDTLFWVVLSENSELWTIAIIPSRGSEVEFIAESLTGFLEGVLSKRIRCQSFPEGFPSEKMIFSPEV</sequence>
<organism evidence="1 2">
    <name type="scientific">Proteus vulgaris</name>
    <dbReference type="NCBI Taxonomy" id="585"/>
    <lineage>
        <taxon>Bacteria</taxon>
        <taxon>Pseudomonadati</taxon>
        <taxon>Pseudomonadota</taxon>
        <taxon>Gammaproteobacteria</taxon>
        <taxon>Enterobacterales</taxon>
        <taxon>Morganellaceae</taxon>
        <taxon>Proteus</taxon>
    </lineage>
</organism>
<keyword evidence="2" id="KW-1185">Reference proteome</keyword>
<protein>
    <submittedName>
        <fullName evidence="1">SMI1/KNR4 family protein</fullName>
    </submittedName>
</protein>
<dbReference type="AlphaFoldDB" id="A0A6G6SID0"/>
<proteinExistence type="predicted"/>
<accession>A0A6G6SID0</accession>
<evidence type="ECO:0000313" key="1">
    <source>
        <dbReference type="EMBL" id="QIF92809.1"/>
    </source>
</evidence>
<dbReference type="Gene3D" id="3.40.1580.10">
    <property type="entry name" value="SMI1/KNR4-like"/>
    <property type="match status" value="1"/>
</dbReference>
<dbReference type="SUPFAM" id="SSF160631">
    <property type="entry name" value="SMI1/KNR4-like"/>
    <property type="match status" value="1"/>
</dbReference>
<gene>
    <name evidence="1" type="ORF">GTH24_02435</name>
</gene>
<evidence type="ECO:0000313" key="2">
    <source>
        <dbReference type="Proteomes" id="UP000503287"/>
    </source>
</evidence>
<dbReference type="Proteomes" id="UP000503287">
    <property type="component" value="Chromosome"/>
</dbReference>
<dbReference type="EMBL" id="CP047344">
    <property type="protein sequence ID" value="QIF92809.1"/>
    <property type="molecule type" value="Genomic_DNA"/>
</dbReference>
<dbReference type="Pfam" id="PF14568">
    <property type="entry name" value="SUKH_6"/>
    <property type="match status" value="1"/>
</dbReference>
<dbReference type="InterPro" id="IPR037883">
    <property type="entry name" value="Knr4/Smi1-like_sf"/>
</dbReference>
<name>A0A6G6SID0_PROVU</name>